<evidence type="ECO:0000256" key="9">
    <source>
        <dbReference type="SAM" id="MobiDB-lite"/>
    </source>
</evidence>
<evidence type="ECO:0000256" key="3">
    <source>
        <dbReference type="ARBA" id="ARBA00022448"/>
    </source>
</evidence>
<reference evidence="12" key="2">
    <citation type="submission" date="2021-09" db="EMBL/GenBank/DDBJ databases">
        <authorList>
            <person name="Jia N."/>
            <person name="Wang J."/>
            <person name="Shi W."/>
            <person name="Du L."/>
            <person name="Sun Y."/>
            <person name="Zhan W."/>
            <person name="Jiang J."/>
            <person name="Wang Q."/>
            <person name="Zhang B."/>
            <person name="Ji P."/>
            <person name="Sakyi L.B."/>
            <person name="Cui X."/>
            <person name="Yuan T."/>
            <person name="Jiang B."/>
            <person name="Yang W."/>
            <person name="Lam T.T.-Y."/>
            <person name="Chang Q."/>
            <person name="Ding S."/>
            <person name="Wang X."/>
            <person name="Zhu J."/>
            <person name="Ruan X."/>
            <person name="Zhao L."/>
            <person name="Wei J."/>
            <person name="Que T."/>
            <person name="Du C."/>
            <person name="Cheng J."/>
            <person name="Dai P."/>
            <person name="Han X."/>
            <person name="Huang E."/>
            <person name="Gao Y."/>
            <person name="Liu J."/>
            <person name="Shao H."/>
            <person name="Ye R."/>
            <person name="Li L."/>
            <person name="Wei W."/>
            <person name="Wang X."/>
            <person name="Wang C."/>
            <person name="Huo Q."/>
            <person name="Li W."/>
            <person name="Guo W."/>
            <person name="Chen H."/>
            <person name="Chen S."/>
            <person name="Zhou L."/>
            <person name="Zhou L."/>
            <person name="Ni X."/>
            <person name="Tian J."/>
            <person name="Zhou Y."/>
            <person name="Sheng Y."/>
            <person name="Liu T."/>
            <person name="Pan Y."/>
            <person name="Xia L."/>
            <person name="Li J."/>
            <person name="Zhao F."/>
            <person name="Cao W."/>
        </authorList>
    </citation>
    <scope>NUCLEOTIDE SEQUENCE</scope>
    <source>
        <strain evidence="12">Rmic-2018</strain>
        <tissue evidence="12">Larvae</tissue>
    </source>
</reference>
<proteinExistence type="inferred from homology"/>
<keyword evidence="6" id="KW-0067">ATP-binding</keyword>
<dbReference type="EMBL" id="JABSTU010000001">
    <property type="protein sequence ID" value="KAH8039206.1"/>
    <property type="molecule type" value="Genomic_DNA"/>
</dbReference>
<organism evidence="12 13">
    <name type="scientific">Rhipicephalus microplus</name>
    <name type="common">Cattle tick</name>
    <name type="synonym">Boophilus microplus</name>
    <dbReference type="NCBI Taxonomy" id="6941"/>
    <lineage>
        <taxon>Eukaryota</taxon>
        <taxon>Metazoa</taxon>
        <taxon>Ecdysozoa</taxon>
        <taxon>Arthropoda</taxon>
        <taxon>Chelicerata</taxon>
        <taxon>Arachnida</taxon>
        <taxon>Acari</taxon>
        <taxon>Parasitiformes</taxon>
        <taxon>Ixodida</taxon>
        <taxon>Ixodoidea</taxon>
        <taxon>Ixodidae</taxon>
        <taxon>Rhipicephalinae</taxon>
        <taxon>Rhipicephalus</taxon>
        <taxon>Boophilus</taxon>
    </lineage>
</organism>
<feature type="transmembrane region" description="Helical" evidence="10">
    <location>
        <begin position="514"/>
        <end position="542"/>
    </location>
</feature>
<dbReference type="GO" id="GO:0005319">
    <property type="term" value="F:lipid transporter activity"/>
    <property type="evidence" value="ECO:0007669"/>
    <property type="project" value="TreeGrafter"/>
</dbReference>
<dbReference type="AlphaFoldDB" id="A0A9J6EXL8"/>
<dbReference type="InterPro" id="IPR003439">
    <property type="entry name" value="ABC_transporter-like_ATP-bd"/>
</dbReference>
<dbReference type="PANTHER" id="PTHR19229">
    <property type="entry name" value="ATP-BINDING CASSETTE TRANSPORTER SUBFAMILY A ABCA"/>
    <property type="match status" value="1"/>
</dbReference>
<sequence length="975" mass="108563">MNSCVASRPHAYRATDTTTPKKTTTTKPPQIFFFCFDHSTIVGSRHCFEHEDKNASPRIVPNLSSPLAGPIRIAMVSLTRLCLFVWRRLLLQTFWRHYASLAVELVFVAATFMYMLYHDRVDKAQVKKLNRSYIDLADLKSMNVEHLRLRLPRELTVIYGPGNEHTDQLVNMIFKLIGRVPTRSEDVQPKPTPDDVMVTPTDYVQRHEDGASVPGSCREASSKLLRRNTFVHTVGRTMCIQFETADTAKGLDYSLVILVPPEIVIPDGILYDVHELFADPSITAASDVVAMISDTIHTQQTLIDHAHMALQEGSTNTIQLQAGHFPLEAPFADIKDYRNGFFAAVSIAFCLPLVYRVRDITTEIELGLKPDGCRLRAQEFQEVMGLSTAEFWLGHFFAALPISVIEAALATAVVLFQEKEYTPTRNVTVYKSENLDFTLIPAADDEDTSPSSNASTLASNKFVRVYPVVRQETRYLENADGSLVAACFLFFCLCHAILALLVACVFPHGRWAMLIAFAIFFMFPCLDGDKLGFIFGTSLFTYLSTSRVHKLRTAFYPSVALSTAMKIIGIFDDFEKAAHWKIVTKAALNLDNVTVRDMMAVMLATFLVTALMVGYLSQVLPGTTSRPQGLLFPISKSYWYPPKPSAEELEAEQPSPVIEEHFEAAPSLKAAIECKNIHKVFDNTVALNKVAMTIYANQVTVLLGHNGAGKTTLMSILTGMLDADSGVILVRGREVTSYTIRGVMGFCPQTDEFFPDLTVLDHLQYFGILKGLRSSEINRNVKVLLYTVQLADKLYAYPDELSGGMRRQLSIAIALITRPRVLILDEPTVGMDPETRRVVWTLVQGLRGRTTLLLSTHDMEEAEILADRIVVMYKGNVICSGSPSFLKSASGVGYKVRFWKVPGAFKTNEVLAVARKASRAAAIEEDKENEVVIAMNTLKRDGFPAMFHELETKSSKFGIRSLGVSVATVKDAYLK</sequence>
<protein>
    <recommendedName>
        <fullName evidence="11">ABC transporter domain-containing protein</fullName>
    </recommendedName>
</protein>
<evidence type="ECO:0000256" key="5">
    <source>
        <dbReference type="ARBA" id="ARBA00022741"/>
    </source>
</evidence>
<dbReference type="FunFam" id="3.40.50.300:FF:000335">
    <property type="entry name" value="ATP binding cassette subfamily A member 5"/>
    <property type="match status" value="1"/>
</dbReference>
<keyword evidence="4 10" id="KW-0812">Transmembrane</keyword>
<dbReference type="Proteomes" id="UP000821866">
    <property type="component" value="Chromosome 1"/>
</dbReference>
<dbReference type="GO" id="GO:0016020">
    <property type="term" value="C:membrane"/>
    <property type="evidence" value="ECO:0007669"/>
    <property type="project" value="UniProtKB-SubCell"/>
</dbReference>
<dbReference type="SUPFAM" id="SSF52540">
    <property type="entry name" value="P-loop containing nucleoside triphosphate hydrolases"/>
    <property type="match status" value="1"/>
</dbReference>
<keyword evidence="5" id="KW-0547">Nucleotide-binding</keyword>
<evidence type="ECO:0000313" key="13">
    <source>
        <dbReference type="Proteomes" id="UP000821866"/>
    </source>
</evidence>
<name>A0A9J6EXL8_RHIMP</name>
<dbReference type="InterPro" id="IPR027417">
    <property type="entry name" value="P-loop_NTPase"/>
</dbReference>
<evidence type="ECO:0000256" key="1">
    <source>
        <dbReference type="ARBA" id="ARBA00004141"/>
    </source>
</evidence>
<evidence type="ECO:0000256" key="4">
    <source>
        <dbReference type="ARBA" id="ARBA00022692"/>
    </source>
</evidence>
<accession>A0A9J6EXL8</accession>
<reference evidence="12" key="1">
    <citation type="journal article" date="2020" name="Cell">
        <title>Large-Scale Comparative Analyses of Tick Genomes Elucidate Their Genetic Diversity and Vector Capacities.</title>
        <authorList>
            <consortium name="Tick Genome and Microbiome Consortium (TIGMIC)"/>
            <person name="Jia N."/>
            <person name="Wang J."/>
            <person name="Shi W."/>
            <person name="Du L."/>
            <person name="Sun Y."/>
            <person name="Zhan W."/>
            <person name="Jiang J.F."/>
            <person name="Wang Q."/>
            <person name="Zhang B."/>
            <person name="Ji P."/>
            <person name="Bell-Sakyi L."/>
            <person name="Cui X.M."/>
            <person name="Yuan T.T."/>
            <person name="Jiang B.G."/>
            <person name="Yang W.F."/>
            <person name="Lam T.T."/>
            <person name="Chang Q.C."/>
            <person name="Ding S.J."/>
            <person name="Wang X.J."/>
            <person name="Zhu J.G."/>
            <person name="Ruan X.D."/>
            <person name="Zhao L."/>
            <person name="Wei J.T."/>
            <person name="Ye R.Z."/>
            <person name="Que T.C."/>
            <person name="Du C.H."/>
            <person name="Zhou Y.H."/>
            <person name="Cheng J.X."/>
            <person name="Dai P.F."/>
            <person name="Guo W.B."/>
            <person name="Han X.H."/>
            <person name="Huang E.J."/>
            <person name="Li L.F."/>
            <person name="Wei W."/>
            <person name="Gao Y.C."/>
            <person name="Liu J.Z."/>
            <person name="Shao H.Z."/>
            <person name="Wang X."/>
            <person name="Wang C.C."/>
            <person name="Yang T.C."/>
            <person name="Huo Q.B."/>
            <person name="Li W."/>
            <person name="Chen H.Y."/>
            <person name="Chen S.E."/>
            <person name="Zhou L.G."/>
            <person name="Ni X.B."/>
            <person name="Tian J.H."/>
            <person name="Sheng Y."/>
            <person name="Liu T."/>
            <person name="Pan Y.S."/>
            <person name="Xia L.Y."/>
            <person name="Li J."/>
            <person name="Zhao F."/>
            <person name="Cao W.C."/>
        </authorList>
    </citation>
    <scope>NUCLEOTIDE SEQUENCE</scope>
    <source>
        <strain evidence="12">Rmic-2018</strain>
    </source>
</reference>
<dbReference type="CDD" id="cd03263">
    <property type="entry name" value="ABC_subfamily_A"/>
    <property type="match status" value="1"/>
</dbReference>
<evidence type="ECO:0000256" key="8">
    <source>
        <dbReference type="ARBA" id="ARBA00023136"/>
    </source>
</evidence>
<evidence type="ECO:0000256" key="10">
    <source>
        <dbReference type="SAM" id="Phobius"/>
    </source>
</evidence>
<feature type="domain" description="ABC transporter" evidence="11">
    <location>
        <begin position="672"/>
        <end position="899"/>
    </location>
</feature>
<feature type="transmembrane region" description="Helical" evidence="10">
    <location>
        <begin position="98"/>
        <end position="117"/>
    </location>
</feature>
<comment type="caution">
    <text evidence="12">The sequence shown here is derived from an EMBL/GenBank/DDBJ whole genome shotgun (WGS) entry which is preliminary data.</text>
</comment>
<dbReference type="GO" id="GO:0140359">
    <property type="term" value="F:ABC-type transporter activity"/>
    <property type="evidence" value="ECO:0007669"/>
    <property type="project" value="InterPro"/>
</dbReference>
<dbReference type="GO" id="GO:0005524">
    <property type="term" value="F:ATP binding"/>
    <property type="evidence" value="ECO:0007669"/>
    <property type="project" value="UniProtKB-KW"/>
</dbReference>
<evidence type="ECO:0000256" key="2">
    <source>
        <dbReference type="ARBA" id="ARBA00008869"/>
    </source>
</evidence>
<dbReference type="Pfam" id="PF00005">
    <property type="entry name" value="ABC_tran"/>
    <property type="match status" value="1"/>
</dbReference>
<comment type="similarity">
    <text evidence="2">Belongs to the ABC transporter superfamily. ABCA family.</text>
</comment>
<dbReference type="PANTHER" id="PTHR19229:SF250">
    <property type="entry name" value="ABC TRANSPORTER DOMAIN-CONTAINING PROTEIN-RELATED"/>
    <property type="match status" value="1"/>
</dbReference>
<feature type="transmembrane region" description="Helical" evidence="10">
    <location>
        <begin position="598"/>
        <end position="616"/>
    </location>
</feature>
<dbReference type="GO" id="GO:0016887">
    <property type="term" value="F:ATP hydrolysis activity"/>
    <property type="evidence" value="ECO:0007669"/>
    <property type="project" value="InterPro"/>
</dbReference>
<dbReference type="InterPro" id="IPR026082">
    <property type="entry name" value="ABCA"/>
</dbReference>
<keyword evidence="13" id="KW-1185">Reference proteome</keyword>
<evidence type="ECO:0000256" key="6">
    <source>
        <dbReference type="ARBA" id="ARBA00022840"/>
    </source>
</evidence>
<dbReference type="SMART" id="SM00382">
    <property type="entry name" value="AAA"/>
    <property type="match status" value="1"/>
</dbReference>
<dbReference type="Gene3D" id="3.40.50.300">
    <property type="entry name" value="P-loop containing nucleotide triphosphate hydrolases"/>
    <property type="match status" value="1"/>
</dbReference>
<comment type="subcellular location">
    <subcellularLocation>
        <location evidence="1">Membrane</location>
        <topology evidence="1">Multi-pass membrane protein</topology>
    </subcellularLocation>
</comment>
<feature type="transmembrane region" description="Helical" evidence="10">
    <location>
        <begin position="483"/>
        <end position="508"/>
    </location>
</feature>
<feature type="transmembrane region" description="Helical" evidence="10">
    <location>
        <begin position="391"/>
        <end position="416"/>
    </location>
</feature>
<keyword evidence="7 10" id="KW-1133">Transmembrane helix</keyword>
<dbReference type="VEuPathDB" id="VectorBase:LOC119161828"/>
<dbReference type="InterPro" id="IPR003593">
    <property type="entry name" value="AAA+_ATPase"/>
</dbReference>
<evidence type="ECO:0000259" key="11">
    <source>
        <dbReference type="PROSITE" id="PS50893"/>
    </source>
</evidence>
<dbReference type="PROSITE" id="PS50893">
    <property type="entry name" value="ABC_TRANSPORTER_2"/>
    <property type="match status" value="1"/>
</dbReference>
<evidence type="ECO:0000256" key="7">
    <source>
        <dbReference type="ARBA" id="ARBA00022989"/>
    </source>
</evidence>
<keyword evidence="3" id="KW-0813">Transport</keyword>
<gene>
    <name evidence="12" type="ORF">HPB51_005452</name>
</gene>
<evidence type="ECO:0000313" key="12">
    <source>
        <dbReference type="EMBL" id="KAH8039206.1"/>
    </source>
</evidence>
<keyword evidence="8 10" id="KW-0472">Membrane</keyword>
<feature type="region of interest" description="Disordered" evidence="9">
    <location>
        <begin position="1"/>
        <end position="24"/>
    </location>
</feature>